<evidence type="ECO:0000259" key="6">
    <source>
        <dbReference type="Pfam" id="PF01370"/>
    </source>
</evidence>
<proteinExistence type="inferred from homology"/>
<dbReference type="PANTHER" id="PTHR12126:SF11">
    <property type="entry name" value="NADH DEHYDROGENASE [UBIQUINONE] 1 ALPHA SUBCOMPLEX SUBUNIT 9, MITOCHONDRIAL"/>
    <property type="match status" value="1"/>
</dbReference>
<protein>
    <recommendedName>
        <fullName evidence="2">NADH dehydrogenase [ubiquinone] 1 alpha subcomplex subunit 9, mitochondrial</fullName>
    </recommendedName>
    <alternativeName>
        <fullName evidence="4">Complex I-39kD</fullName>
    </alternativeName>
    <alternativeName>
        <fullName evidence="3">NADH-ubiquinone oxidoreductase 39 kDa subunit</fullName>
    </alternativeName>
</protein>
<dbReference type="EMBL" id="JAODUP010000979">
    <property type="protein sequence ID" value="KAK2142263.1"/>
    <property type="molecule type" value="Genomic_DNA"/>
</dbReference>
<evidence type="ECO:0000256" key="4">
    <source>
        <dbReference type="ARBA" id="ARBA00043145"/>
    </source>
</evidence>
<comment type="caution">
    <text evidence="7">The sequence shown here is derived from an EMBL/GenBank/DDBJ whole genome shotgun (WGS) entry which is preliminary data.</text>
</comment>
<organism evidence="7 8">
    <name type="scientific">Paralvinella palmiformis</name>
    <dbReference type="NCBI Taxonomy" id="53620"/>
    <lineage>
        <taxon>Eukaryota</taxon>
        <taxon>Metazoa</taxon>
        <taxon>Spiralia</taxon>
        <taxon>Lophotrochozoa</taxon>
        <taxon>Annelida</taxon>
        <taxon>Polychaeta</taxon>
        <taxon>Sedentaria</taxon>
        <taxon>Canalipalpata</taxon>
        <taxon>Terebellida</taxon>
        <taxon>Terebelliformia</taxon>
        <taxon>Alvinellidae</taxon>
        <taxon>Paralvinella</taxon>
    </lineage>
</organism>
<dbReference type="InterPro" id="IPR036291">
    <property type="entry name" value="NAD(P)-bd_dom_sf"/>
</dbReference>
<evidence type="ECO:0000313" key="7">
    <source>
        <dbReference type="EMBL" id="KAK2142263.1"/>
    </source>
</evidence>
<comment type="subunit">
    <text evidence="5">Complex I is composed of 45 different subunits. This a component of the hydrophobic protein fraction. Interacts with BLOC1S1. Interacts with SLC2A4. Interacts with CLOCK. Interacts with RAB5IF.</text>
</comment>
<dbReference type="InterPro" id="IPR001509">
    <property type="entry name" value="Epimerase_deHydtase"/>
</dbReference>
<evidence type="ECO:0000256" key="1">
    <source>
        <dbReference type="ARBA" id="ARBA00038501"/>
    </source>
</evidence>
<accession>A0AAD9IXC7</accession>
<dbReference type="AlphaFoldDB" id="A0AAD9IXC7"/>
<dbReference type="Gene3D" id="3.40.50.720">
    <property type="entry name" value="NAD(P)-binding Rossmann-like Domain"/>
    <property type="match status" value="1"/>
</dbReference>
<dbReference type="Pfam" id="PF01370">
    <property type="entry name" value="Epimerase"/>
    <property type="match status" value="1"/>
</dbReference>
<evidence type="ECO:0000256" key="2">
    <source>
        <dbReference type="ARBA" id="ARBA00040720"/>
    </source>
</evidence>
<reference evidence="7" key="1">
    <citation type="journal article" date="2023" name="Mol. Biol. Evol.">
        <title>Third-Generation Sequencing Reveals the Adaptive Role of the Epigenome in Three Deep-Sea Polychaetes.</title>
        <authorList>
            <person name="Perez M."/>
            <person name="Aroh O."/>
            <person name="Sun Y."/>
            <person name="Lan Y."/>
            <person name="Juniper S.K."/>
            <person name="Young C.R."/>
            <person name="Angers B."/>
            <person name="Qian P.Y."/>
        </authorList>
    </citation>
    <scope>NUCLEOTIDE SEQUENCE</scope>
    <source>
        <strain evidence="7">P08H-3</strain>
    </source>
</reference>
<evidence type="ECO:0000256" key="5">
    <source>
        <dbReference type="ARBA" id="ARBA00046455"/>
    </source>
</evidence>
<dbReference type="InterPro" id="IPR051207">
    <property type="entry name" value="ComplexI_NDUFA9_subunit"/>
</dbReference>
<dbReference type="GO" id="GO:0044877">
    <property type="term" value="F:protein-containing complex binding"/>
    <property type="evidence" value="ECO:0007669"/>
    <property type="project" value="TreeGrafter"/>
</dbReference>
<keyword evidence="8" id="KW-1185">Reference proteome</keyword>
<comment type="similarity">
    <text evidence="1">Belongs to the complex I NDUFA9 subunit family.</text>
</comment>
<evidence type="ECO:0000256" key="3">
    <source>
        <dbReference type="ARBA" id="ARBA00042000"/>
    </source>
</evidence>
<dbReference type="Proteomes" id="UP001208570">
    <property type="component" value="Unassembled WGS sequence"/>
</dbReference>
<dbReference type="CDD" id="cd05271">
    <property type="entry name" value="NDUFA9_like_SDR_a"/>
    <property type="match status" value="1"/>
</dbReference>
<gene>
    <name evidence="7" type="ORF">LSH36_979g02057</name>
</gene>
<evidence type="ECO:0000313" key="8">
    <source>
        <dbReference type="Proteomes" id="UP001208570"/>
    </source>
</evidence>
<dbReference type="GO" id="GO:0005739">
    <property type="term" value="C:mitochondrion"/>
    <property type="evidence" value="ECO:0007669"/>
    <property type="project" value="TreeGrafter"/>
</dbReference>
<sequence>MAALTARVVRVSCQQVPPVVGCAYVNSRHESTAVYKGQSTNLAAYRRGRGGRASFSGIVATVFGASGFLGQSVVNRLGKIGTQIIAPYRGNSYFMRDLKLAGDLGQIVFVPFELQDEEAIRKAMKYSNVVVNLIGRDWETKNYKYEDVNVESAARIARLAREMGVEKFVHFSHLNAQPNPPEILLKGGSRYLKTKYQSEQAVRNEFPDAIIFKPSDVYGAGDRFLVYYASRHVAEGVVNAIRDPEAVGKTFEAVGPSSYYLSDLIDYMYGLLRYDNFKRIHLTPEFKLKAMLLEKIMPVTPPVVVDRLSREHVNDKTAYLPSLVDLGVKLTNFEERVPFELKPYKKYGYYEDLLGEFAEPQPPQPIKS</sequence>
<feature type="domain" description="NAD-dependent epimerase/dehydratase" evidence="6">
    <location>
        <begin position="61"/>
        <end position="225"/>
    </location>
</feature>
<dbReference type="SUPFAM" id="SSF51735">
    <property type="entry name" value="NAD(P)-binding Rossmann-fold domains"/>
    <property type="match status" value="1"/>
</dbReference>
<dbReference type="PANTHER" id="PTHR12126">
    <property type="entry name" value="NADH-UBIQUINONE OXIDOREDUCTASE 39 KDA SUBUNIT-RELATED"/>
    <property type="match status" value="1"/>
</dbReference>
<name>A0AAD9IXC7_9ANNE</name>